<dbReference type="Gene3D" id="3.40.50.1820">
    <property type="entry name" value="alpha/beta hydrolase"/>
    <property type="match status" value="1"/>
</dbReference>
<dbReference type="AlphaFoldDB" id="A0A8H6VM36"/>
<dbReference type="InterPro" id="IPR019826">
    <property type="entry name" value="Carboxylesterase_B_AS"/>
</dbReference>
<keyword evidence="2 3" id="KW-0378">Hydrolase</keyword>
<evidence type="ECO:0000313" key="5">
    <source>
        <dbReference type="EMBL" id="KAF7195327.1"/>
    </source>
</evidence>
<dbReference type="PANTHER" id="PTHR11559">
    <property type="entry name" value="CARBOXYLESTERASE"/>
    <property type="match status" value="1"/>
</dbReference>
<reference evidence="5" key="1">
    <citation type="submission" date="2020-04" db="EMBL/GenBank/DDBJ databases">
        <title>Draft genome resource of the tomato pathogen Pseudocercospora fuligena.</title>
        <authorList>
            <person name="Zaccaron A."/>
        </authorList>
    </citation>
    <scope>NUCLEOTIDE SEQUENCE</scope>
    <source>
        <strain evidence="5">PF001</strain>
    </source>
</reference>
<gene>
    <name evidence="5" type="ORF">HII31_03219</name>
</gene>
<dbReference type="EMBL" id="JABCIY010000040">
    <property type="protein sequence ID" value="KAF7195327.1"/>
    <property type="molecule type" value="Genomic_DNA"/>
</dbReference>
<dbReference type="PROSITE" id="PS00122">
    <property type="entry name" value="CARBOXYLESTERASE_B_1"/>
    <property type="match status" value="1"/>
</dbReference>
<organism evidence="5 6">
    <name type="scientific">Pseudocercospora fuligena</name>
    <dbReference type="NCBI Taxonomy" id="685502"/>
    <lineage>
        <taxon>Eukaryota</taxon>
        <taxon>Fungi</taxon>
        <taxon>Dikarya</taxon>
        <taxon>Ascomycota</taxon>
        <taxon>Pezizomycotina</taxon>
        <taxon>Dothideomycetes</taxon>
        <taxon>Dothideomycetidae</taxon>
        <taxon>Mycosphaerellales</taxon>
        <taxon>Mycosphaerellaceae</taxon>
        <taxon>Pseudocercospora</taxon>
    </lineage>
</organism>
<evidence type="ECO:0000256" key="3">
    <source>
        <dbReference type="RuleBase" id="RU361235"/>
    </source>
</evidence>
<dbReference type="InterPro" id="IPR050309">
    <property type="entry name" value="Type-B_Carboxylest/Lipase"/>
</dbReference>
<comment type="similarity">
    <text evidence="1 3">Belongs to the type-B carboxylesterase/lipase family.</text>
</comment>
<dbReference type="Pfam" id="PF00135">
    <property type="entry name" value="COesterase"/>
    <property type="match status" value="1"/>
</dbReference>
<accession>A0A8H6VM36</accession>
<dbReference type="GO" id="GO:0016787">
    <property type="term" value="F:hydrolase activity"/>
    <property type="evidence" value="ECO:0007669"/>
    <property type="project" value="UniProtKB-KW"/>
</dbReference>
<proteinExistence type="inferred from homology"/>
<dbReference type="Proteomes" id="UP000660729">
    <property type="component" value="Unassembled WGS sequence"/>
</dbReference>
<comment type="caution">
    <text evidence="5">The sequence shown here is derived from an EMBL/GenBank/DDBJ whole genome shotgun (WGS) entry which is preliminary data.</text>
</comment>
<protein>
    <recommendedName>
        <fullName evidence="3">Carboxylic ester hydrolase</fullName>
        <ecNumber evidence="3">3.1.1.-</ecNumber>
    </recommendedName>
</protein>
<dbReference type="InterPro" id="IPR002018">
    <property type="entry name" value="CarbesteraseB"/>
</dbReference>
<evidence type="ECO:0000256" key="2">
    <source>
        <dbReference type="ARBA" id="ARBA00022801"/>
    </source>
</evidence>
<name>A0A8H6VM36_9PEZI</name>
<evidence type="ECO:0000256" key="1">
    <source>
        <dbReference type="ARBA" id="ARBA00005964"/>
    </source>
</evidence>
<dbReference type="SUPFAM" id="SSF53474">
    <property type="entry name" value="alpha/beta-Hydrolases"/>
    <property type="match status" value="1"/>
</dbReference>
<dbReference type="InterPro" id="IPR029058">
    <property type="entry name" value="AB_hydrolase_fold"/>
</dbReference>
<sequence>MQYRLGFLGFLGGSEVAQQGVRNAGLLDQRAALQWIQRNVRAFGGDPARVTIWGASAGGGSVTAHLIANGASGEPPFSAAIAEYPWWQPYLNDSQQEFSYRNALRLSDCEDIACLRKLSSEKAITLGQAVTNESYPGPSAIYGTYYWGPVVDGTFIQNLPSIEFGRGRFHDVPLIVDRNAYEGYIFTEKDFSINADNTTYDAARDLELLFPFAGPAFRSRLYQLYPRESFNSTLFQWQTWFGDFIINCPTYHMATNAVDRFANASTVFKMVFLGGRQAHGATGSYLADEDVSLPYATNKTLAEIMTSYWISFTMTGDPNPRRSAKAAFWPSYASGGNDSTPVGDLVGFSTLMVNESTIDVEFDRNASSQCDFFLSHSFQVQN</sequence>
<feature type="domain" description="Carboxylesterase type B" evidence="4">
    <location>
        <begin position="1"/>
        <end position="333"/>
    </location>
</feature>
<evidence type="ECO:0000259" key="4">
    <source>
        <dbReference type="Pfam" id="PF00135"/>
    </source>
</evidence>
<evidence type="ECO:0000313" key="6">
    <source>
        <dbReference type="Proteomes" id="UP000660729"/>
    </source>
</evidence>
<dbReference type="OrthoDB" id="408631at2759"/>
<dbReference type="EC" id="3.1.1.-" evidence="3"/>
<keyword evidence="6" id="KW-1185">Reference proteome</keyword>